<evidence type="ECO:0000256" key="3">
    <source>
        <dbReference type="ARBA" id="ARBA00011738"/>
    </source>
</evidence>
<dbReference type="Pfam" id="PF02801">
    <property type="entry name" value="Ketoacyl-synt_C"/>
    <property type="match status" value="1"/>
</dbReference>
<comment type="subcellular location">
    <subcellularLocation>
        <location evidence="1">Cytoplasm</location>
    </subcellularLocation>
</comment>
<accession>A0A4Z0HH55</accession>
<proteinExistence type="inferred from homology"/>
<dbReference type="InterPro" id="IPR016039">
    <property type="entry name" value="Thiolase-like"/>
</dbReference>
<keyword evidence="17" id="KW-1185">Reference proteome</keyword>
<gene>
    <name evidence="16" type="ORF">E4099_00410</name>
</gene>
<dbReference type="EMBL" id="SRID01000002">
    <property type="protein sequence ID" value="TGB19332.1"/>
    <property type="molecule type" value="Genomic_DNA"/>
</dbReference>
<dbReference type="SMART" id="SM00825">
    <property type="entry name" value="PKS_KS"/>
    <property type="match status" value="1"/>
</dbReference>
<keyword evidence="6 13" id="KW-0808">Transferase</keyword>
<comment type="catalytic activity">
    <reaction evidence="12">
        <text>a fatty acyl-[ACP] + malonyl-[ACP] + H(+) = a 3-oxoacyl-[ACP] + holo-[ACP] + CO2</text>
        <dbReference type="Rhea" id="RHEA:22836"/>
        <dbReference type="Rhea" id="RHEA-COMP:9623"/>
        <dbReference type="Rhea" id="RHEA-COMP:9685"/>
        <dbReference type="Rhea" id="RHEA-COMP:9916"/>
        <dbReference type="Rhea" id="RHEA-COMP:14125"/>
        <dbReference type="ChEBI" id="CHEBI:15378"/>
        <dbReference type="ChEBI" id="CHEBI:16526"/>
        <dbReference type="ChEBI" id="CHEBI:64479"/>
        <dbReference type="ChEBI" id="CHEBI:78449"/>
        <dbReference type="ChEBI" id="CHEBI:78776"/>
        <dbReference type="ChEBI" id="CHEBI:138651"/>
        <dbReference type="EC" id="2.3.1.41"/>
    </reaction>
    <physiologicalReaction direction="left-to-right" evidence="12">
        <dbReference type="Rhea" id="RHEA:22837"/>
    </physiologicalReaction>
</comment>
<evidence type="ECO:0000313" key="16">
    <source>
        <dbReference type="EMBL" id="TGB19332.1"/>
    </source>
</evidence>
<feature type="region of interest" description="Disordered" evidence="14">
    <location>
        <begin position="1"/>
        <end position="21"/>
    </location>
</feature>
<dbReference type="GO" id="GO:0006633">
    <property type="term" value="P:fatty acid biosynthetic process"/>
    <property type="evidence" value="ECO:0007669"/>
    <property type="project" value="TreeGrafter"/>
</dbReference>
<dbReference type="CDD" id="cd00834">
    <property type="entry name" value="KAS_I_II"/>
    <property type="match status" value="1"/>
</dbReference>
<comment type="caution">
    <text evidence="16">The sequence shown here is derived from an EMBL/GenBank/DDBJ whole genome shotgun (WGS) entry which is preliminary data.</text>
</comment>
<dbReference type="Gene3D" id="3.40.47.10">
    <property type="match status" value="2"/>
</dbReference>
<evidence type="ECO:0000256" key="6">
    <source>
        <dbReference type="ARBA" id="ARBA00022679"/>
    </source>
</evidence>
<dbReference type="Proteomes" id="UP000297948">
    <property type="component" value="Unassembled WGS sequence"/>
</dbReference>
<dbReference type="RefSeq" id="WP_135336840.1">
    <property type="nucleotide sequence ID" value="NZ_JBHLTX010000035.1"/>
</dbReference>
<evidence type="ECO:0000256" key="12">
    <source>
        <dbReference type="ARBA" id="ARBA00048506"/>
    </source>
</evidence>
<evidence type="ECO:0000256" key="8">
    <source>
        <dbReference type="ARBA" id="ARBA00039450"/>
    </source>
</evidence>
<comment type="catalytic activity">
    <reaction evidence="11">
        <text>(3Z)-decenoyl-[ACP] + malonyl-[ACP] + H(+) = 3-oxo-(5Z)-dodecenoyl-[ACP] + holo-[ACP] + CO2</text>
        <dbReference type="Rhea" id="RHEA:54940"/>
        <dbReference type="Rhea" id="RHEA-COMP:9623"/>
        <dbReference type="Rhea" id="RHEA-COMP:9685"/>
        <dbReference type="Rhea" id="RHEA-COMP:9927"/>
        <dbReference type="Rhea" id="RHEA-COMP:14042"/>
        <dbReference type="ChEBI" id="CHEBI:15378"/>
        <dbReference type="ChEBI" id="CHEBI:16526"/>
        <dbReference type="ChEBI" id="CHEBI:64479"/>
        <dbReference type="ChEBI" id="CHEBI:78449"/>
        <dbReference type="ChEBI" id="CHEBI:78798"/>
        <dbReference type="ChEBI" id="CHEBI:138410"/>
    </reaction>
    <physiologicalReaction direction="left-to-right" evidence="11">
        <dbReference type="Rhea" id="RHEA:54941"/>
    </physiologicalReaction>
</comment>
<dbReference type="InterPro" id="IPR014030">
    <property type="entry name" value="Ketoacyl_synth_N"/>
</dbReference>
<evidence type="ECO:0000256" key="4">
    <source>
        <dbReference type="ARBA" id="ARBA00013191"/>
    </source>
</evidence>
<feature type="domain" description="Ketosynthase family 3 (KS3)" evidence="15">
    <location>
        <begin position="25"/>
        <end position="423"/>
    </location>
</feature>
<evidence type="ECO:0000256" key="9">
    <source>
        <dbReference type="ARBA" id="ARBA00041620"/>
    </source>
</evidence>
<evidence type="ECO:0000256" key="7">
    <source>
        <dbReference type="ARBA" id="ARBA00023315"/>
    </source>
</evidence>
<dbReference type="Pfam" id="PF00109">
    <property type="entry name" value="ketoacyl-synt"/>
    <property type="match status" value="1"/>
</dbReference>
<evidence type="ECO:0000256" key="5">
    <source>
        <dbReference type="ARBA" id="ARBA00022490"/>
    </source>
</evidence>
<keyword evidence="5" id="KW-0963">Cytoplasm</keyword>
<evidence type="ECO:0000256" key="14">
    <source>
        <dbReference type="SAM" id="MobiDB-lite"/>
    </source>
</evidence>
<dbReference type="InterPro" id="IPR014031">
    <property type="entry name" value="Ketoacyl_synth_C"/>
</dbReference>
<dbReference type="PROSITE" id="PS52004">
    <property type="entry name" value="KS3_2"/>
    <property type="match status" value="1"/>
</dbReference>
<dbReference type="GO" id="GO:0004315">
    <property type="term" value="F:3-oxoacyl-[acyl-carrier-protein] synthase activity"/>
    <property type="evidence" value="ECO:0007669"/>
    <property type="project" value="UniProtKB-EC"/>
</dbReference>
<reference evidence="16 17" key="1">
    <citation type="submission" date="2019-03" db="EMBL/GenBank/DDBJ databases">
        <authorList>
            <person name="Gonzalez-Pimentel J.L."/>
        </authorList>
    </citation>
    <scope>NUCLEOTIDE SEQUENCE [LARGE SCALE GENOMIC DNA]</scope>
    <source>
        <strain evidence="16 17">JCM 31289</strain>
    </source>
</reference>
<evidence type="ECO:0000259" key="15">
    <source>
        <dbReference type="PROSITE" id="PS52004"/>
    </source>
</evidence>
<dbReference type="OrthoDB" id="9808669at2"/>
<evidence type="ECO:0000256" key="1">
    <source>
        <dbReference type="ARBA" id="ARBA00004496"/>
    </source>
</evidence>
<dbReference type="InterPro" id="IPR000794">
    <property type="entry name" value="Beta-ketoacyl_synthase"/>
</dbReference>
<organism evidence="16 17">
    <name type="scientific">Streptomyces palmae</name>
    <dbReference type="NCBI Taxonomy" id="1701085"/>
    <lineage>
        <taxon>Bacteria</taxon>
        <taxon>Bacillati</taxon>
        <taxon>Actinomycetota</taxon>
        <taxon>Actinomycetes</taxon>
        <taxon>Kitasatosporales</taxon>
        <taxon>Streptomycetaceae</taxon>
        <taxon>Streptomyces</taxon>
    </lineage>
</organism>
<dbReference type="PANTHER" id="PTHR11712:SF306">
    <property type="entry name" value="3-OXOACYL-[ACYL-CARRIER-PROTEIN] SYNTHASE 1"/>
    <property type="match status" value="1"/>
</dbReference>
<keyword evidence="7" id="KW-0012">Acyltransferase</keyword>
<comment type="subunit">
    <text evidence="3">Homodimer.</text>
</comment>
<dbReference type="AlphaFoldDB" id="A0A4Z0HH55"/>
<evidence type="ECO:0000256" key="10">
    <source>
        <dbReference type="ARBA" id="ARBA00042143"/>
    </source>
</evidence>
<evidence type="ECO:0000256" key="13">
    <source>
        <dbReference type="RuleBase" id="RU003694"/>
    </source>
</evidence>
<evidence type="ECO:0000256" key="2">
    <source>
        <dbReference type="ARBA" id="ARBA00008467"/>
    </source>
</evidence>
<name>A0A4Z0HH55_9ACTN</name>
<dbReference type="GO" id="GO:0005829">
    <property type="term" value="C:cytosol"/>
    <property type="evidence" value="ECO:0007669"/>
    <property type="project" value="TreeGrafter"/>
</dbReference>
<dbReference type="PANTHER" id="PTHR11712">
    <property type="entry name" value="POLYKETIDE SYNTHASE-RELATED"/>
    <property type="match status" value="1"/>
</dbReference>
<dbReference type="InterPro" id="IPR020841">
    <property type="entry name" value="PKS_Beta-ketoAc_synthase_dom"/>
</dbReference>
<sequence>MSGAIAERTANGGSEVLEPQGRGRGRRVVLTGLGAVSSIGIGVEEFRDGLRSGRSGVRPISLYDTTGFEYANGAEVVGFQPERHIRTLDPQRLGRATQFSVAAARMAVADAGLTAEALDAGRCLISVGTTDGESHDLDRLVETEVAEGPEHMDAITARRVPVGHLSTAVAREFELTRAEAVTVPTACAAGNYAIGYGLDAIRIGEADIALCGGADAVCRKTFTGFYRLGTIAPEKCQPFDADRKGILTGEGAGILVLESLESALARGARIYAEVLGYGLNCDAYHQVAPFGESVADCMRLALDDAGVKPEEVDFISAHGTGTKANDTTEVGAIRSVFGDAVPRTISMKSMLGHAMGAASALAAIGCALAIKEGFIPPTINHVQTDPECAVDCVPNEAVEADLRIVQNNGLAFGGNNAVVIFGSYQS</sequence>
<dbReference type="SUPFAM" id="SSF53901">
    <property type="entry name" value="Thiolase-like"/>
    <property type="match status" value="2"/>
</dbReference>
<protein>
    <recommendedName>
        <fullName evidence="8">3-oxoacyl-[acyl-carrier-protein] synthase 1</fullName>
        <ecNumber evidence="4">2.3.1.41</ecNumber>
    </recommendedName>
    <alternativeName>
        <fullName evidence="9">3-oxoacyl-[acyl-carrier-protein] synthase I</fullName>
    </alternativeName>
    <alternativeName>
        <fullName evidence="10">Beta-ketoacyl-ACP synthase I</fullName>
    </alternativeName>
</protein>
<evidence type="ECO:0000256" key="11">
    <source>
        <dbReference type="ARBA" id="ARBA00048121"/>
    </source>
</evidence>
<comment type="similarity">
    <text evidence="2 13">Belongs to the thiolase-like superfamily. Beta-ketoacyl-ACP synthases family.</text>
</comment>
<evidence type="ECO:0000313" key="17">
    <source>
        <dbReference type="Proteomes" id="UP000297948"/>
    </source>
</evidence>
<dbReference type="EC" id="2.3.1.41" evidence="4"/>